<protein>
    <submittedName>
        <fullName evidence="2">Uncharacterized protein</fullName>
    </submittedName>
</protein>
<name>A0ABY7D828_MYAAR</name>
<organism evidence="2 3">
    <name type="scientific">Mya arenaria</name>
    <name type="common">Soft-shell clam</name>
    <dbReference type="NCBI Taxonomy" id="6604"/>
    <lineage>
        <taxon>Eukaryota</taxon>
        <taxon>Metazoa</taxon>
        <taxon>Spiralia</taxon>
        <taxon>Lophotrochozoa</taxon>
        <taxon>Mollusca</taxon>
        <taxon>Bivalvia</taxon>
        <taxon>Autobranchia</taxon>
        <taxon>Heteroconchia</taxon>
        <taxon>Euheterodonta</taxon>
        <taxon>Imparidentia</taxon>
        <taxon>Neoheterodontei</taxon>
        <taxon>Myida</taxon>
        <taxon>Myoidea</taxon>
        <taxon>Myidae</taxon>
        <taxon>Mya</taxon>
    </lineage>
</organism>
<dbReference type="EMBL" id="CP111012">
    <property type="protein sequence ID" value="WAQ93822.1"/>
    <property type="molecule type" value="Genomic_DNA"/>
</dbReference>
<evidence type="ECO:0000313" key="2">
    <source>
        <dbReference type="EMBL" id="WAQ93822.1"/>
    </source>
</evidence>
<dbReference type="Proteomes" id="UP001164746">
    <property type="component" value="Chromosome 1"/>
</dbReference>
<evidence type="ECO:0000313" key="1">
    <source>
        <dbReference type="EMBL" id="WAQ93764.1"/>
    </source>
</evidence>
<gene>
    <name evidence="1" type="ORF">MAR_006235</name>
    <name evidence="2" type="ORF">MAR_006293</name>
</gene>
<proteinExistence type="predicted"/>
<sequence length="259" mass="29784">MKKFHGLKTVFLLCRMKYLPNGENYKESLALSMSLGSEGDRLEGTISDVADEEKLSIEEKASILLAENKESLENKSKTLSEYFESEGERLTGDLRDVADEEKISIQEKANIHLVENQERLENKSKTLSEYFESEGERLTGDLRDVADEEKISIQEKANIHLIENQMSLKNQFQTLSENLESEGNRWTKNIRDVVDEEKISNKEIHQRALEGLQETLVEYNLSKNSELTLGPFFQKENPELRKKTFRESNILTLGYDLDG</sequence>
<evidence type="ECO:0000313" key="3">
    <source>
        <dbReference type="Proteomes" id="UP001164746"/>
    </source>
</evidence>
<keyword evidence="3" id="KW-1185">Reference proteome</keyword>
<reference evidence="2" key="1">
    <citation type="submission" date="2022-11" db="EMBL/GenBank/DDBJ databases">
        <title>Centuries of genome instability and evolution in soft-shell clam transmissible cancer (bioRxiv).</title>
        <authorList>
            <person name="Hart S.F.M."/>
            <person name="Yonemitsu M.A."/>
            <person name="Giersch R.M."/>
            <person name="Beal B.F."/>
            <person name="Arriagada G."/>
            <person name="Davis B.W."/>
            <person name="Ostrander E.A."/>
            <person name="Goff S.P."/>
            <person name="Metzger M.J."/>
        </authorList>
    </citation>
    <scope>NUCLEOTIDE SEQUENCE</scope>
    <source>
        <strain evidence="2">MELC-2E11</strain>
        <tissue evidence="2">Siphon/mantle</tissue>
    </source>
</reference>
<dbReference type="EMBL" id="CP111012">
    <property type="protein sequence ID" value="WAQ93764.1"/>
    <property type="molecule type" value="Genomic_DNA"/>
</dbReference>
<accession>A0ABY7D828</accession>